<dbReference type="Proteomes" id="UP001165378">
    <property type="component" value="Unassembled WGS sequence"/>
</dbReference>
<gene>
    <name evidence="1" type="ORF">LZ495_14345</name>
</gene>
<organism evidence="1 2">
    <name type="scientific">Yinghuangia soli</name>
    <dbReference type="NCBI Taxonomy" id="2908204"/>
    <lineage>
        <taxon>Bacteria</taxon>
        <taxon>Bacillati</taxon>
        <taxon>Actinomycetota</taxon>
        <taxon>Actinomycetes</taxon>
        <taxon>Kitasatosporales</taxon>
        <taxon>Streptomycetaceae</taxon>
        <taxon>Yinghuangia</taxon>
    </lineage>
</organism>
<sequence>MARTVIDIDDRLLRLAAAELGTSTKKDTVNEALRQAAARAAQRRIKQMAKAGAFDELLDPEFEGRVWE</sequence>
<accession>A0AA41U299</accession>
<comment type="caution">
    <text evidence="1">The sequence shown here is derived from an EMBL/GenBank/DDBJ whole genome shotgun (WGS) entry which is preliminary data.</text>
</comment>
<evidence type="ECO:0000313" key="1">
    <source>
        <dbReference type="EMBL" id="MCF2528392.1"/>
    </source>
</evidence>
<dbReference type="Pfam" id="PF09957">
    <property type="entry name" value="VapB_antitoxin"/>
    <property type="match status" value="1"/>
</dbReference>
<reference evidence="1" key="1">
    <citation type="submission" date="2022-01" db="EMBL/GenBank/DDBJ databases">
        <title>Genome-Based Taxonomic Classification of the Phylum Actinobacteria.</title>
        <authorList>
            <person name="Gao Y."/>
        </authorList>
    </citation>
    <scope>NUCLEOTIDE SEQUENCE</scope>
    <source>
        <strain evidence="1">KLBMP 8922</strain>
    </source>
</reference>
<keyword evidence="2" id="KW-1185">Reference proteome</keyword>
<evidence type="ECO:0000313" key="2">
    <source>
        <dbReference type="Proteomes" id="UP001165378"/>
    </source>
</evidence>
<dbReference type="RefSeq" id="WP_235052551.1">
    <property type="nucleotide sequence ID" value="NZ_JAKFHA010000006.1"/>
</dbReference>
<dbReference type="EMBL" id="JAKFHA010000006">
    <property type="protein sequence ID" value="MCF2528392.1"/>
    <property type="molecule type" value="Genomic_DNA"/>
</dbReference>
<proteinExistence type="predicted"/>
<protein>
    <submittedName>
        <fullName evidence="1">Type II toxin-antitoxin system VapB family antitoxin</fullName>
    </submittedName>
</protein>
<name>A0AA41U299_9ACTN</name>
<dbReference type="InterPro" id="IPR019239">
    <property type="entry name" value="VapB_antitoxin"/>
</dbReference>
<dbReference type="AlphaFoldDB" id="A0AA41U299"/>